<protein>
    <submittedName>
        <fullName evidence="2">Uncharacterized protein</fullName>
    </submittedName>
</protein>
<feature type="chain" id="PRO_5043484012" evidence="1">
    <location>
        <begin position="27"/>
        <end position="179"/>
    </location>
</feature>
<comment type="caution">
    <text evidence="2">The sequence shown here is derived from an EMBL/GenBank/DDBJ whole genome shotgun (WGS) entry which is preliminary data.</text>
</comment>
<dbReference type="EMBL" id="BMAT01001420">
    <property type="protein sequence ID" value="GFR85186.1"/>
    <property type="molecule type" value="Genomic_DNA"/>
</dbReference>
<keyword evidence="3" id="KW-1185">Reference proteome</keyword>
<gene>
    <name evidence="2" type="ORF">ElyMa_000689900</name>
</gene>
<reference evidence="2 3" key="1">
    <citation type="journal article" date="2021" name="Elife">
        <title>Chloroplast acquisition without the gene transfer in kleptoplastic sea slugs, Plakobranchus ocellatus.</title>
        <authorList>
            <person name="Maeda T."/>
            <person name="Takahashi S."/>
            <person name="Yoshida T."/>
            <person name="Shimamura S."/>
            <person name="Takaki Y."/>
            <person name="Nagai Y."/>
            <person name="Toyoda A."/>
            <person name="Suzuki Y."/>
            <person name="Arimoto A."/>
            <person name="Ishii H."/>
            <person name="Satoh N."/>
            <person name="Nishiyama T."/>
            <person name="Hasebe M."/>
            <person name="Maruyama T."/>
            <person name="Minagawa J."/>
            <person name="Obokata J."/>
            <person name="Shigenobu S."/>
        </authorList>
    </citation>
    <scope>NUCLEOTIDE SEQUENCE [LARGE SCALE GENOMIC DNA]</scope>
</reference>
<feature type="signal peptide" evidence="1">
    <location>
        <begin position="1"/>
        <end position="26"/>
    </location>
</feature>
<dbReference type="Proteomes" id="UP000762676">
    <property type="component" value="Unassembled WGS sequence"/>
</dbReference>
<name>A0AAV4GJJ6_9GAST</name>
<dbReference type="AlphaFoldDB" id="A0AAV4GJJ6"/>
<accession>A0AAV4GJJ6</accession>
<sequence length="179" mass="19809">MLGLKLSGIMQFTLLLLLLVKVTVNTNQCDLSPRLDPLVGEVNGTTCTTWSSDDVTIAHCVLQCHILADCRVAYQSCEGRSCHCVLCRGVDAIDFARLDKQFYLKGTEVAADVTFPPDLNWDLPGGGLSVGRVIRVRVVLPKERLDLVLSDSHSNNAFVIRMNMFTKGIRRNSKINECL</sequence>
<proteinExistence type="predicted"/>
<organism evidence="2 3">
    <name type="scientific">Elysia marginata</name>
    <dbReference type="NCBI Taxonomy" id="1093978"/>
    <lineage>
        <taxon>Eukaryota</taxon>
        <taxon>Metazoa</taxon>
        <taxon>Spiralia</taxon>
        <taxon>Lophotrochozoa</taxon>
        <taxon>Mollusca</taxon>
        <taxon>Gastropoda</taxon>
        <taxon>Heterobranchia</taxon>
        <taxon>Euthyneura</taxon>
        <taxon>Panpulmonata</taxon>
        <taxon>Sacoglossa</taxon>
        <taxon>Placobranchoidea</taxon>
        <taxon>Plakobranchidae</taxon>
        <taxon>Elysia</taxon>
    </lineage>
</organism>
<evidence type="ECO:0000313" key="3">
    <source>
        <dbReference type="Proteomes" id="UP000762676"/>
    </source>
</evidence>
<keyword evidence="1" id="KW-0732">Signal</keyword>
<evidence type="ECO:0000313" key="2">
    <source>
        <dbReference type="EMBL" id="GFR85186.1"/>
    </source>
</evidence>
<evidence type="ECO:0000256" key="1">
    <source>
        <dbReference type="SAM" id="SignalP"/>
    </source>
</evidence>